<dbReference type="InterPro" id="IPR011989">
    <property type="entry name" value="ARM-like"/>
</dbReference>
<comment type="caution">
    <text evidence="1">The sequence shown here is derived from an EMBL/GenBank/DDBJ whole genome shotgun (WGS) entry which is preliminary data.</text>
</comment>
<sequence>ADLDADADAETIASLVEATEALETGLDEAEEWDDLQTNEQLMAEGFYDVLGHYKDYPVEWAALKEHEQQGNVDQILRALDALGSEFMERHCMEALIRMGDAEAFEEMHARAQKRDKPGIEALGKMGPDATEAVDTLIEYVDTDSDPQLQKVTFRALGEIGSEEATQPLANKLEMDDDNVRPLAARALGLIGDTRAIDPLADTIAEDEDRTVRTAAAWALRQIGTREALEAAAEYDDAKAYTLQAEAKKAREALDAAAVEA</sequence>
<dbReference type="EMBL" id="JBHUCZ010000003">
    <property type="protein sequence ID" value="MFD1567321.1"/>
    <property type="molecule type" value="Genomic_DNA"/>
</dbReference>
<dbReference type="AlphaFoldDB" id="A0ABD6BQG1"/>
<dbReference type="RefSeq" id="WP_379821734.1">
    <property type="nucleotide sequence ID" value="NZ_JBHUCZ010000003.1"/>
</dbReference>
<reference evidence="1 2" key="1">
    <citation type="journal article" date="2019" name="Int. J. Syst. Evol. Microbiol.">
        <title>The Global Catalogue of Microorganisms (GCM) 10K type strain sequencing project: providing services to taxonomists for standard genome sequencing and annotation.</title>
        <authorList>
            <consortium name="The Broad Institute Genomics Platform"/>
            <consortium name="The Broad Institute Genome Sequencing Center for Infectious Disease"/>
            <person name="Wu L."/>
            <person name="Ma J."/>
        </authorList>
    </citation>
    <scope>NUCLEOTIDE SEQUENCE [LARGE SCALE GENOMIC DNA]</scope>
    <source>
        <strain evidence="1 2">CGMCC 1.12859</strain>
    </source>
</reference>
<dbReference type="SUPFAM" id="SSF48371">
    <property type="entry name" value="ARM repeat"/>
    <property type="match status" value="1"/>
</dbReference>
<dbReference type="Proteomes" id="UP001597139">
    <property type="component" value="Unassembled WGS sequence"/>
</dbReference>
<evidence type="ECO:0000313" key="2">
    <source>
        <dbReference type="Proteomes" id="UP001597139"/>
    </source>
</evidence>
<feature type="non-terminal residue" evidence="1">
    <location>
        <position position="1"/>
    </location>
</feature>
<organism evidence="1 2">
    <name type="scientific">Halolamina litorea</name>
    <dbReference type="NCBI Taxonomy" id="1515593"/>
    <lineage>
        <taxon>Archaea</taxon>
        <taxon>Methanobacteriati</taxon>
        <taxon>Methanobacteriota</taxon>
        <taxon>Stenosarchaea group</taxon>
        <taxon>Halobacteria</taxon>
        <taxon>Halobacteriales</taxon>
        <taxon>Haloferacaceae</taxon>
    </lineage>
</organism>
<dbReference type="PANTHER" id="PTHR12697">
    <property type="entry name" value="PBS LYASE HEAT-LIKE PROTEIN"/>
    <property type="match status" value="1"/>
</dbReference>
<proteinExistence type="predicted"/>
<protein>
    <submittedName>
        <fullName evidence="1">HEAT repeat domain-containing protein</fullName>
    </submittedName>
</protein>
<dbReference type="Pfam" id="PF13646">
    <property type="entry name" value="HEAT_2"/>
    <property type="match status" value="1"/>
</dbReference>
<accession>A0ABD6BQG1</accession>
<dbReference type="PANTHER" id="PTHR12697:SF5">
    <property type="entry name" value="DEOXYHYPUSINE HYDROXYLASE"/>
    <property type="match status" value="1"/>
</dbReference>
<dbReference type="InterPro" id="IPR016024">
    <property type="entry name" value="ARM-type_fold"/>
</dbReference>
<dbReference type="Gene3D" id="1.25.10.10">
    <property type="entry name" value="Leucine-rich Repeat Variant"/>
    <property type="match status" value="1"/>
</dbReference>
<dbReference type="InterPro" id="IPR004155">
    <property type="entry name" value="PBS_lyase_HEAT"/>
</dbReference>
<evidence type="ECO:0000313" key="1">
    <source>
        <dbReference type="EMBL" id="MFD1567321.1"/>
    </source>
</evidence>
<gene>
    <name evidence="1" type="ORF">ACFSAU_07435</name>
</gene>
<name>A0ABD6BQG1_9EURY</name>
<keyword evidence="2" id="KW-1185">Reference proteome</keyword>
<dbReference type="SMART" id="SM00567">
    <property type="entry name" value="EZ_HEAT"/>
    <property type="match status" value="3"/>
</dbReference>